<keyword evidence="12" id="KW-1185">Reference proteome</keyword>
<dbReference type="Gene3D" id="4.10.1220.10">
    <property type="entry name" value="EGF-type module"/>
    <property type="match status" value="1"/>
</dbReference>
<keyword evidence="3 11" id="KW-0732">Signal</keyword>
<evidence type="ECO:0000256" key="10">
    <source>
        <dbReference type="PROSITE-ProRule" id="PRU00124"/>
    </source>
</evidence>
<evidence type="ECO:0000256" key="7">
    <source>
        <dbReference type="ARBA" id="ARBA00023157"/>
    </source>
</evidence>
<feature type="chain" id="PRO_5026778540" evidence="11">
    <location>
        <begin position="19"/>
        <end position="183"/>
    </location>
</feature>
<dbReference type="SUPFAM" id="SSF57424">
    <property type="entry name" value="LDL receptor-like module"/>
    <property type="match status" value="3"/>
</dbReference>
<dbReference type="SMART" id="SM00192">
    <property type="entry name" value="LDLa"/>
    <property type="match status" value="4"/>
</dbReference>
<dbReference type="GO" id="GO:0043235">
    <property type="term" value="C:receptor complex"/>
    <property type="evidence" value="ECO:0007669"/>
    <property type="project" value="TreeGrafter"/>
</dbReference>
<keyword evidence="5" id="KW-1133">Transmembrane helix</keyword>
<feature type="disulfide bond" evidence="10">
    <location>
        <begin position="160"/>
        <end position="175"/>
    </location>
</feature>
<evidence type="ECO:0000256" key="11">
    <source>
        <dbReference type="SAM" id="SignalP"/>
    </source>
</evidence>
<dbReference type="PANTHER" id="PTHR22722">
    <property type="entry name" value="LOW-DENSITY LIPOPROTEIN RECEPTOR-RELATED PROTEIN 2-RELATED"/>
    <property type="match status" value="1"/>
</dbReference>
<dbReference type="KEGG" id="foc:113215706"/>
<dbReference type="CDD" id="cd00112">
    <property type="entry name" value="LDLa"/>
    <property type="match status" value="1"/>
</dbReference>
<comment type="subcellular location">
    <subcellularLocation>
        <location evidence="1">Membrane</location>
        <topology evidence="1">Single-pass membrane protein</topology>
    </subcellularLocation>
</comment>
<feature type="disulfide bond" evidence="10">
    <location>
        <begin position="41"/>
        <end position="56"/>
    </location>
</feature>
<dbReference type="GO" id="GO:0006898">
    <property type="term" value="P:receptor-mediated endocytosis"/>
    <property type="evidence" value="ECO:0007669"/>
    <property type="project" value="TreeGrafter"/>
</dbReference>
<keyword evidence="6" id="KW-0472">Membrane</keyword>
<name>A0A6J1TD17_FRAOC</name>
<dbReference type="PRINTS" id="PR00261">
    <property type="entry name" value="LDLRECEPTOR"/>
</dbReference>
<dbReference type="GO" id="GO:0016324">
    <property type="term" value="C:apical plasma membrane"/>
    <property type="evidence" value="ECO:0007669"/>
    <property type="project" value="TreeGrafter"/>
</dbReference>
<protein>
    <submittedName>
        <fullName evidence="13">Low-density lipoprotein receptor-like</fullName>
    </submittedName>
</protein>
<evidence type="ECO:0000256" key="6">
    <source>
        <dbReference type="ARBA" id="ARBA00023136"/>
    </source>
</evidence>
<dbReference type="Proteomes" id="UP000504606">
    <property type="component" value="Unplaced"/>
</dbReference>
<dbReference type="AlphaFoldDB" id="A0A6J1TD17"/>
<evidence type="ECO:0000256" key="1">
    <source>
        <dbReference type="ARBA" id="ARBA00004167"/>
    </source>
</evidence>
<evidence type="ECO:0000313" key="12">
    <source>
        <dbReference type="Proteomes" id="UP000504606"/>
    </source>
</evidence>
<keyword evidence="2" id="KW-0812">Transmembrane</keyword>
<dbReference type="GeneID" id="113215706"/>
<dbReference type="GO" id="GO:0042562">
    <property type="term" value="F:hormone binding"/>
    <property type="evidence" value="ECO:0007669"/>
    <property type="project" value="TreeGrafter"/>
</dbReference>
<evidence type="ECO:0000256" key="5">
    <source>
        <dbReference type="ARBA" id="ARBA00022989"/>
    </source>
</evidence>
<sequence length="183" mass="20500">MTVALFLGLTALLTTSTAWQTCPSEEFRCDISRCILRRFVCDAWIHCKDGSDEANCTPQTCAPGAFWCDNGCRAKEERCNGRVWCKDGVDEMNCPARSSNQTYTCPGSDGRYYEPTVVCDVDCNCDGCEDEKNCNRPEACSRSAGAFFCDGECRNRDRRCDRVADCSDGRDEMNCPYNKKKTT</sequence>
<dbReference type="InterPro" id="IPR023415">
    <property type="entry name" value="LDLR_class-A_CS"/>
</dbReference>
<dbReference type="OrthoDB" id="2019384at2759"/>
<feature type="disulfide bond" evidence="10">
    <location>
        <begin position="79"/>
        <end position="94"/>
    </location>
</feature>
<feature type="signal peptide" evidence="11">
    <location>
        <begin position="1"/>
        <end position="18"/>
    </location>
</feature>
<evidence type="ECO:0000256" key="3">
    <source>
        <dbReference type="ARBA" id="ARBA00022729"/>
    </source>
</evidence>
<dbReference type="PROSITE" id="PS50068">
    <property type="entry name" value="LDLRA_2"/>
    <property type="match status" value="3"/>
</dbReference>
<keyword evidence="9" id="KW-0325">Glycoprotein</keyword>
<dbReference type="Pfam" id="PF00057">
    <property type="entry name" value="Ldl_recept_a"/>
    <property type="match status" value="1"/>
</dbReference>
<keyword evidence="8" id="KW-0675">Receptor</keyword>
<accession>A0A6J1TD17</accession>
<comment type="caution">
    <text evidence="10">Lacks conserved residue(s) required for the propagation of feature annotation.</text>
</comment>
<proteinExistence type="predicted"/>
<evidence type="ECO:0000256" key="9">
    <source>
        <dbReference type="ARBA" id="ARBA00023180"/>
    </source>
</evidence>
<gene>
    <name evidence="13" type="primary">LOC113215706</name>
</gene>
<organism evidence="12 13">
    <name type="scientific">Frankliniella occidentalis</name>
    <name type="common">Western flower thrips</name>
    <name type="synonym">Euthrips occidentalis</name>
    <dbReference type="NCBI Taxonomy" id="133901"/>
    <lineage>
        <taxon>Eukaryota</taxon>
        <taxon>Metazoa</taxon>
        <taxon>Ecdysozoa</taxon>
        <taxon>Arthropoda</taxon>
        <taxon>Hexapoda</taxon>
        <taxon>Insecta</taxon>
        <taxon>Pterygota</taxon>
        <taxon>Neoptera</taxon>
        <taxon>Paraneoptera</taxon>
        <taxon>Thysanoptera</taxon>
        <taxon>Terebrantia</taxon>
        <taxon>Thripoidea</taxon>
        <taxon>Thripidae</taxon>
        <taxon>Frankliniella</taxon>
    </lineage>
</organism>
<keyword evidence="7 10" id="KW-1015">Disulfide bond</keyword>
<dbReference type="InterPro" id="IPR036055">
    <property type="entry name" value="LDL_receptor-like_sf"/>
</dbReference>
<dbReference type="PROSITE" id="PS01209">
    <property type="entry name" value="LDLRA_1"/>
    <property type="match status" value="1"/>
</dbReference>
<dbReference type="InterPro" id="IPR051221">
    <property type="entry name" value="LDLR-related"/>
</dbReference>
<reference evidence="13" key="1">
    <citation type="submission" date="2025-08" db="UniProtKB">
        <authorList>
            <consortium name="RefSeq"/>
        </authorList>
    </citation>
    <scope>IDENTIFICATION</scope>
    <source>
        <tissue evidence="13">Whole organism</tissue>
    </source>
</reference>
<evidence type="ECO:0000256" key="8">
    <source>
        <dbReference type="ARBA" id="ARBA00023170"/>
    </source>
</evidence>
<evidence type="ECO:0000256" key="2">
    <source>
        <dbReference type="ARBA" id="ARBA00022692"/>
    </source>
</evidence>
<evidence type="ECO:0000313" key="13">
    <source>
        <dbReference type="RefSeq" id="XP_026291153.1"/>
    </source>
</evidence>
<keyword evidence="4" id="KW-0677">Repeat</keyword>
<feature type="disulfide bond" evidence="10">
    <location>
        <begin position="29"/>
        <end position="47"/>
    </location>
</feature>
<feature type="disulfide bond" evidence="10">
    <location>
        <begin position="22"/>
        <end position="34"/>
    </location>
</feature>
<dbReference type="RefSeq" id="XP_026291153.1">
    <property type="nucleotide sequence ID" value="XM_026435368.2"/>
</dbReference>
<dbReference type="PANTHER" id="PTHR22722:SF14">
    <property type="entry name" value="MEGALIN, ISOFORM A"/>
    <property type="match status" value="1"/>
</dbReference>
<dbReference type="Gene3D" id="4.10.400.10">
    <property type="entry name" value="Low-density Lipoprotein Receptor"/>
    <property type="match status" value="2"/>
</dbReference>
<dbReference type="InterPro" id="IPR002172">
    <property type="entry name" value="LDrepeatLR_classA_rpt"/>
</dbReference>
<evidence type="ECO:0000256" key="4">
    <source>
        <dbReference type="ARBA" id="ARBA00022737"/>
    </source>
</evidence>
<dbReference type="FunFam" id="4.10.400.10:FF:000034">
    <property type="entry name" value="Low-density lipoprotein receptor-related protein 2"/>
    <property type="match status" value="1"/>
</dbReference>